<feature type="region of interest" description="Disordered" evidence="1">
    <location>
        <begin position="1"/>
        <end position="20"/>
    </location>
</feature>
<name>A0A5N5U682_9EURY</name>
<evidence type="ECO:0000313" key="3">
    <source>
        <dbReference type="Proteomes" id="UP000326865"/>
    </source>
</evidence>
<comment type="caution">
    <text evidence="2">The sequence shown here is derived from an EMBL/GenBank/DDBJ whole genome shotgun (WGS) entry which is preliminary data.</text>
</comment>
<gene>
    <name evidence="2" type="ORF">DM867_09345</name>
</gene>
<dbReference type="EMBL" id="QKKZ01000003">
    <property type="protein sequence ID" value="KAB7513979.1"/>
    <property type="molecule type" value="Genomic_DNA"/>
</dbReference>
<organism evidence="2 3">
    <name type="scientific">Halosegnis rubeus</name>
    <dbReference type="NCBI Taxonomy" id="2212850"/>
    <lineage>
        <taxon>Archaea</taxon>
        <taxon>Methanobacteriati</taxon>
        <taxon>Methanobacteriota</taxon>
        <taxon>Stenosarchaea group</taxon>
        <taxon>Halobacteria</taxon>
        <taxon>Halobacteriales</taxon>
        <taxon>Natronomonadaceae</taxon>
        <taxon>Halosegnis</taxon>
    </lineage>
</organism>
<keyword evidence="3" id="KW-1185">Reference proteome</keyword>
<dbReference type="Proteomes" id="UP000326865">
    <property type="component" value="Unassembled WGS sequence"/>
</dbReference>
<evidence type="ECO:0000313" key="2">
    <source>
        <dbReference type="EMBL" id="KAB7513979.1"/>
    </source>
</evidence>
<proteinExistence type="predicted"/>
<reference evidence="2 3" key="1">
    <citation type="submission" date="2019-10" db="EMBL/GenBank/DDBJ databases">
        <title>Unraveling microbial dark matter from salterns through culturing: the case of the genus Halosegnis.</title>
        <authorList>
            <person name="Duran-Viseras A."/>
            <person name="Andrei A.-S."/>
            <person name="Vera-Gargallo B."/>
            <person name="Ghai R."/>
            <person name="Sanchez-Porro C."/>
            <person name="Ventosa A."/>
        </authorList>
    </citation>
    <scope>NUCLEOTIDE SEQUENCE [LARGE SCALE GENOMIC DNA]</scope>
    <source>
        <strain evidence="2 3">F18-79</strain>
    </source>
</reference>
<dbReference type="RefSeq" id="WP_152134153.1">
    <property type="nucleotide sequence ID" value="NZ_QKKZ01000003.1"/>
</dbReference>
<evidence type="ECO:0000256" key="1">
    <source>
        <dbReference type="SAM" id="MobiDB-lite"/>
    </source>
</evidence>
<dbReference type="AlphaFoldDB" id="A0A5N5U682"/>
<sequence length="245" mass="26174">MRTATDFRHNAARTSAGGDRDGCDDRLVAAITETDICLLTLSITDADAVTTAVTLARKAVNTPVLVFAATDGQHAETTLQRLTTAANTTLLFDESVIREGPLGHTATPTDELTARLAREFITDAVEIPTISGAIGTRYPRVASYWDTGGLTIPSLARLGSDAPTAARPPESLLPLARTSAETEAWVGYVVGGKQFTLDEFDRLRTTLQATVGERAAENGVLGGRVHPDMETGRYLTLLQMCGDER</sequence>
<accession>A0A5N5U682</accession>
<protein>
    <submittedName>
        <fullName evidence="2">Uncharacterized protein</fullName>
    </submittedName>
</protein>